<comment type="caution">
    <text evidence="1">The sequence shown here is derived from an EMBL/GenBank/DDBJ whole genome shotgun (WGS) entry which is preliminary data.</text>
</comment>
<evidence type="ECO:0000313" key="2">
    <source>
        <dbReference type="Proteomes" id="UP000288805"/>
    </source>
</evidence>
<protein>
    <submittedName>
        <fullName evidence="1">Uncharacterized protein</fullName>
    </submittedName>
</protein>
<gene>
    <name evidence="1" type="ORF">CK203_096789</name>
</gene>
<dbReference type="AlphaFoldDB" id="A0A438D103"/>
<sequence>MLKLVNTFGMDEIELYIEQVSVQPRVKGQLLEQMKMKKNVNPKKMMIKVREQKMFNMMVMSSSQSNESEQGRYVSVDRKGCDMSNNLDPEDPIEFSPIQYHSALSLQFENVENIGDVVSSDWTPRRTLILETQLLALRCKKAEQSQCPWKLRAVVVKDRYPSIMVAMSDVHLGWSEPYAYHKEYTPYVDAKIKANVVKVGSHEIVLYDHIQGQFHVKTNRVLRVAQLVVEHIASTYMIDFRPLVQHYYSTQSYYNTWAPLFHPIFNVYEWPPYDGPIIMPSESMKRASSRQLKSSRFHNEMDVREGKTSITWVTLPTSEIKISAISTRWLCHQFSHPPVDSDDATLERCGLGRDYTWVDPIWSTTSPLAAQHLEHDAADDLPAKHLDQGL</sequence>
<dbReference type="EMBL" id="QGNW01001861">
    <property type="protein sequence ID" value="RVW29127.1"/>
    <property type="molecule type" value="Genomic_DNA"/>
</dbReference>
<organism evidence="1 2">
    <name type="scientific">Vitis vinifera</name>
    <name type="common">Grape</name>
    <dbReference type="NCBI Taxonomy" id="29760"/>
    <lineage>
        <taxon>Eukaryota</taxon>
        <taxon>Viridiplantae</taxon>
        <taxon>Streptophyta</taxon>
        <taxon>Embryophyta</taxon>
        <taxon>Tracheophyta</taxon>
        <taxon>Spermatophyta</taxon>
        <taxon>Magnoliopsida</taxon>
        <taxon>eudicotyledons</taxon>
        <taxon>Gunneridae</taxon>
        <taxon>Pentapetalae</taxon>
        <taxon>rosids</taxon>
        <taxon>Vitales</taxon>
        <taxon>Vitaceae</taxon>
        <taxon>Viteae</taxon>
        <taxon>Vitis</taxon>
    </lineage>
</organism>
<evidence type="ECO:0000313" key="1">
    <source>
        <dbReference type="EMBL" id="RVW29127.1"/>
    </source>
</evidence>
<proteinExistence type="predicted"/>
<reference evidence="1 2" key="1">
    <citation type="journal article" date="2018" name="PLoS Genet.">
        <title>Population sequencing reveals clonal diversity and ancestral inbreeding in the grapevine cultivar Chardonnay.</title>
        <authorList>
            <person name="Roach M.J."/>
            <person name="Johnson D.L."/>
            <person name="Bohlmann J."/>
            <person name="van Vuuren H.J."/>
            <person name="Jones S.J."/>
            <person name="Pretorius I.S."/>
            <person name="Schmidt S.A."/>
            <person name="Borneman A.R."/>
        </authorList>
    </citation>
    <scope>NUCLEOTIDE SEQUENCE [LARGE SCALE GENOMIC DNA]</scope>
    <source>
        <strain evidence="2">cv. Chardonnay</strain>
        <tissue evidence="1">Leaf</tissue>
    </source>
</reference>
<name>A0A438D103_VITVI</name>
<dbReference type="Proteomes" id="UP000288805">
    <property type="component" value="Unassembled WGS sequence"/>
</dbReference>
<accession>A0A438D103</accession>